<dbReference type="Proteomes" id="UP001207468">
    <property type="component" value="Unassembled WGS sequence"/>
</dbReference>
<evidence type="ECO:0000313" key="2">
    <source>
        <dbReference type="Proteomes" id="UP001207468"/>
    </source>
</evidence>
<keyword evidence="2" id="KW-1185">Reference proteome</keyword>
<protein>
    <submittedName>
        <fullName evidence="1">Uncharacterized protein</fullName>
    </submittedName>
</protein>
<gene>
    <name evidence="1" type="ORF">F5148DRAFT_1284310</name>
</gene>
<comment type="caution">
    <text evidence="1">The sequence shown here is derived from an EMBL/GenBank/DDBJ whole genome shotgun (WGS) entry which is preliminary data.</text>
</comment>
<evidence type="ECO:0000313" key="1">
    <source>
        <dbReference type="EMBL" id="KAI9508224.1"/>
    </source>
</evidence>
<organism evidence="1 2">
    <name type="scientific">Russula earlei</name>
    <dbReference type="NCBI Taxonomy" id="71964"/>
    <lineage>
        <taxon>Eukaryota</taxon>
        <taxon>Fungi</taxon>
        <taxon>Dikarya</taxon>
        <taxon>Basidiomycota</taxon>
        <taxon>Agaricomycotina</taxon>
        <taxon>Agaricomycetes</taxon>
        <taxon>Russulales</taxon>
        <taxon>Russulaceae</taxon>
        <taxon>Russula</taxon>
    </lineage>
</organism>
<reference evidence="1" key="1">
    <citation type="submission" date="2021-03" db="EMBL/GenBank/DDBJ databases">
        <title>Evolutionary priming and transition to the ectomycorrhizal habit in an iconic lineage of mushroom-forming fungi: is preadaptation a requirement?</title>
        <authorList>
            <consortium name="DOE Joint Genome Institute"/>
            <person name="Looney B.P."/>
            <person name="Miyauchi S."/>
            <person name="Morin E."/>
            <person name="Drula E."/>
            <person name="Courty P.E."/>
            <person name="Chicoki N."/>
            <person name="Fauchery L."/>
            <person name="Kohler A."/>
            <person name="Kuo A."/>
            <person name="LaButti K."/>
            <person name="Pangilinan J."/>
            <person name="Lipzen A."/>
            <person name="Riley R."/>
            <person name="Andreopoulos W."/>
            <person name="He G."/>
            <person name="Johnson J."/>
            <person name="Barry K.W."/>
            <person name="Grigoriev I.V."/>
            <person name="Nagy L."/>
            <person name="Hibbett D."/>
            <person name="Henrissat B."/>
            <person name="Matheny P.B."/>
            <person name="Labbe J."/>
            <person name="Martin A.F."/>
        </authorList>
    </citation>
    <scope>NUCLEOTIDE SEQUENCE</scope>
    <source>
        <strain evidence="1">BPL698</strain>
    </source>
</reference>
<name>A0ACC0UAN8_9AGAM</name>
<accession>A0ACC0UAN8</accession>
<sequence>MDPPFLAFSSEILIEILSHLPQRDIVACKLTCRKLNDVIAHSFLLQYIAQASLAGVHDSLLPGRSTIDRSNALQGLEDAWRDLSIRQRTAKVTRVLALRGDSDDPRQPPGYSYIDLREPTAFTNTLWRKVDVPWRGRHCMFAFAANENDLAVVVTCARDEEISRAEVHCLDFLDGEPHPQAENPDLVIDFPAPTSPHHMQVQLTGDHIIVSCNGSPDDERQVDVLFLLRETPPPAMTFAVGFTMISETLLAFVHMAKNAIFLYGFDGALGRVTFVRALELPPLCDGGRLNYAHCLSEQNPVFSRHHHRHPTTSRTRRRPPPRFPFRYNPADGVACFVLGVSLEDIPGASMTVALVVHRRALLALASASTSTDAGARGTDEQPVSWDSWGPQAARCLEVPYWRRCGGPVGQRWGVLAHDELVLHDFNPHNVRRASARQQQQHLAPAPAPGTSTSTSGARGVPTRRENEAVSENPNRTRVVTAPTVLTAGLCFRGDVMTRLPYVETRAACTPRWESVLIDGERLLGLYFKEDDADAHEVDIDVYLMGTSTAGATSAAPQ</sequence>
<proteinExistence type="predicted"/>
<dbReference type="EMBL" id="JAGFNK010000098">
    <property type="protein sequence ID" value="KAI9508224.1"/>
    <property type="molecule type" value="Genomic_DNA"/>
</dbReference>